<feature type="compositionally biased region" description="Polar residues" evidence="1">
    <location>
        <begin position="16"/>
        <end position="40"/>
    </location>
</feature>
<evidence type="ECO:0000256" key="1">
    <source>
        <dbReference type="SAM" id="MobiDB-lite"/>
    </source>
</evidence>
<feature type="region of interest" description="Disordered" evidence="1">
    <location>
        <begin position="1"/>
        <end position="45"/>
    </location>
</feature>
<gene>
    <name evidence="2" type="ORF">FIBSPDRAFT_939992</name>
</gene>
<reference evidence="2 3" key="1">
    <citation type="journal article" date="2016" name="Mol. Biol. Evol.">
        <title>Comparative Genomics of Early-Diverging Mushroom-Forming Fungi Provides Insights into the Origins of Lignocellulose Decay Capabilities.</title>
        <authorList>
            <person name="Nagy L.G."/>
            <person name="Riley R."/>
            <person name="Tritt A."/>
            <person name="Adam C."/>
            <person name="Daum C."/>
            <person name="Floudas D."/>
            <person name="Sun H."/>
            <person name="Yadav J.S."/>
            <person name="Pangilinan J."/>
            <person name="Larsson K.H."/>
            <person name="Matsuura K."/>
            <person name="Barry K."/>
            <person name="Labutti K."/>
            <person name="Kuo R."/>
            <person name="Ohm R.A."/>
            <person name="Bhattacharya S.S."/>
            <person name="Shirouzu T."/>
            <person name="Yoshinaga Y."/>
            <person name="Martin F.M."/>
            <person name="Grigoriev I.V."/>
            <person name="Hibbett D.S."/>
        </authorList>
    </citation>
    <scope>NUCLEOTIDE SEQUENCE [LARGE SCALE GENOMIC DNA]</scope>
    <source>
        <strain evidence="2 3">CBS 109695</strain>
    </source>
</reference>
<dbReference type="EMBL" id="KV417786">
    <property type="protein sequence ID" value="KZP06452.1"/>
    <property type="molecule type" value="Genomic_DNA"/>
</dbReference>
<evidence type="ECO:0000313" key="3">
    <source>
        <dbReference type="Proteomes" id="UP000076532"/>
    </source>
</evidence>
<dbReference type="AlphaFoldDB" id="A0A167WTF9"/>
<accession>A0A167WTF9</accession>
<feature type="region of interest" description="Disordered" evidence="1">
    <location>
        <begin position="81"/>
        <end position="116"/>
    </location>
</feature>
<organism evidence="2 3">
    <name type="scientific">Athelia psychrophila</name>
    <dbReference type="NCBI Taxonomy" id="1759441"/>
    <lineage>
        <taxon>Eukaryota</taxon>
        <taxon>Fungi</taxon>
        <taxon>Dikarya</taxon>
        <taxon>Basidiomycota</taxon>
        <taxon>Agaricomycotina</taxon>
        <taxon>Agaricomycetes</taxon>
        <taxon>Agaricomycetidae</taxon>
        <taxon>Atheliales</taxon>
        <taxon>Atheliaceae</taxon>
        <taxon>Athelia</taxon>
    </lineage>
</organism>
<sequence length="116" mass="12888">MRWSRRVEAFRKTSAVRASQSRRSGSFNHTPTEETQSPSSPGHPITVICGTRLTTTRLCYVYGALSDAPESMVTICTTPVKLREPKVPRKTVGNTEQDAGDGDGDEDEWEDEDDEI</sequence>
<feature type="compositionally biased region" description="Acidic residues" evidence="1">
    <location>
        <begin position="98"/>
        <end position="116"/>
    </location>
</feature>
<feature type="compositionally biased region" description="Basic and acidic residues" evidence="1">
    <location>
        <begin position="1"/>
        <end position="11"/>
    </location>
</feature>
<name>A0A167WTF9_9AGAM</name>
<evidence type="ECO:0000313" key="2">
    <source>
        <dbReference type="EMBL" id="KZP06452.1"/>
    </source>
</evidence>
<protein>
    <submittedName>
        <fullName evidence="2">Uncharacterized protein</fullName>
    </submittedName>
</protein>
<dbReference type="Proteomes" id="UP000076532">
    <property type="component" value="Unassembled WGS sequence"/>
</dbReference>
<keyword evidence="3" id="KW-1185">Reference proteome</keyword>
<proteinExistence type="predicted"/>